<evidence type="ECO:0000256" key="10">
    <source>
        <dbReference type="RuleBase" id="RU003707"/>
    </source>
</evidence>
<dbReference type="InterPro" id="IPR001753">
    <property type="entry name" value="Enoyl-CoA_hydra/iso"/>
</dbReference>
<evidence type="ECO:0000256" key="2">
    <source>
        <dbReference type="ARBA" id="ARBA00005254"/>
    </source>
</evidence>
<evidence type="ECO:0000256" key="4">
    <source>
        <dbReference type="ARBA" id="ARBA00022832"/>
    </source>
</evidence>
<keyword evidence="4" id="KW-0276">Fatty acid metabolism</keyword>
<evidence type="ECO:0000313" key="11">
    <source>
        <dbReference type="EMBL" id="SEC82139.1"/>
    </source>
</evidence>
<evidence type="ECO:0000256" key="6">
    <source>
        <dbReference type="ARBA" id="ARBA00023709"/>
    </source>
</evidence>
<dbReference type="EMBL" id="FNSV01000005">
    <property type="protein sequence ID" value="SEC82139.1"/>
    <property type="molecule type" value="Genomic_DNA"/>
</dbReference>
<protein>
    <recommendedName>
        <fullName evidence="8">Probable enoyl-CoA hydratase EchA17</fullName>
        <ecNumber evidence="3">4.2.1.17</ecNumber>
    </recommendedName>
    <alternativeName>
        <fullName evidence="9">Probable enoyl-CoA hydratase echA17</fullName>
    </alternativeName>
</protein>
<dbReference type="Proteomes" id="UP000183561">
    <property type="component" value="Unassembled WGS sequence"/>
</dbReference>
<evidence type="ECO:0000256" key="9">
    <source>
        <dbReference type="ARBA" id="ARBA00073436"/>
    </source>
</evidence>
<comment type="function">
    <text evidence="1">Could possibly oxidize fatty acids using specific components.</text>
</comment>
<dbReference type="GO" id="GO:0006635">
    <property type="term" value="P:fatty acid beta-oxidation"/>
    <property type="evidence" value="ECO:0007669"/>
    <property type="project" value="TreeGrafter"/>
</dbReference>
<organism evidence="11 12">
    <name type="scientific">Rhodococcus koreensis</name>
    <dbReference type="NCBI Taxonomy" id="99653"/>
    <lineage>
        <taxon>Bacteria</taxon>
        <taxon>Bacillati</taxon>
        <taxon>Actinomycetota</taxon>
        <taxon>Actinomycetes</taxon>
        <taxon>Mycobacteriales</taxon>
        <taxon>Nocardiaceae</taxon>
        <taxon>Rhodococcus</taxon>
    </lineage>
</organism>
<dbReference type="RefSeq" id="WP_244163671.1">
    <property type="nucleotide sequence ID" value="NZ_FNSV01000005.1"/>
</dbReference>
<dbReference type="FunFam" id="3.90.226.10:FF:000009">
    <property type="entry name" value="Carnitinyl-CoA dehydratase"/>
    <property type="match status" value="1"/>
</dbReference>
<dbReference type="InterPro" id="IPR029045">
    <property type="entry name" value="ClpP/crotonase-like_dom_sf"/>
</dbReference>
<dbReference type="GO" id="GO:0004300">
    <property type="term" value="F:enoyl-CoA hydratase activity"/>
    <property type="evidence" value="ECO:0007669"/>
    <property type="project" value="UniProtKB-EC"/>
</dbReference>
<dbReference type="AlphaFoldDB" id="A0A1H4VM10"/>
<dbReference type="SUPFAM" id="SSF52096">
    <property type="entry name" value="ClpP/crotonase"/>
    <property type="match status" value="1"/>
</dbReference>
<dbReference type="Gene3D" id="3.90.226.10">
    <property type="entry name" value="2-enoyl-CoA Hydratase, Chain A, domain 1"/>
    <property type="match status" value="1"/>
</dbReference>
<dbReference type="InterPro" id="IPR018376">
    <property type="entry name" value="Enoyl-CoA_hyd/isom_CS"/>
</dbReference>
<evidence type="ECO:0000256" key="5">
    <source>
        <dbReference type="ARBA" id="ARBA00023239"/>
    </source>
</evidence>
<gene>
    <name evidence="11" type="ORF">SAMN04490239_5593</name>
</gene>
<sequence length="278" mass="29780">MTATTPTEDHHMTPTDVRTDTGRITVRYSHEGRMATVLIDRPRKLNALTLELLDDLYTELRAIEHSDARVVVVKTAGEKAFCVGADITQFAHFTPAHMWKRWIAEGHRVFNYLARLRQPTIAVVDGIAVGGGLELALACDLRVGAGTARLGLPETSLGTIPGWGGTERLTAVVGAARAKELIFTRRQLDADTALGWGLLNAVAERDDLDTVTTEMVDRILEGAPTAVQVSKQLVDAAAAGAPSSILEALASGFTAATDDFAIGVTAFQNKTTPTFTNS</sequence>
<dbReference type="Pfam" id="PF00378">
    <property type="entry name" value="ECH_1"/>
    <property type="match status" value="1"/>
</dbReference>
<proteinExistence type="inferred from homology"/>
<evidence type="ECO:0000256" key="7">
    <source>
        <dbReference type="ARBA" id="ARBA00023717"/>
    </source>
</evidence>
<evidence type="ECO:0000256" key="1">
    <source>
        <dbReference type="ARBA" id="ARBA00002994"/>
    </source>
</evidence>
<dbReference type="CDD" id="cd06558">
    <property type="entry name" value="crotonase-like"/>
    <property type="match status" value="1"/>
</dbReference>
<dbReference type="PANTHER" id="PTHR11941:SF54">
    <property type="entry name" value="ENOYL-COA HYDRATASE, MITOCHONDRIAL"/>
    <property type="match status" value="1"/>
</dbReference>
<comment type="catalytic activity">
    <reaction evidence="7">
        <text>a 4-saturated-(3S)-3-hydroxyacyl-CoA = a (3E)-enoyl-CoA + H2O</text>
        <dbReference type="Rhea" id="RHEA:20724"/>
        <dbReference type="ChEBI" id="CHEBI:15377"/>
        <dbReference type="ChEBI" id="CHEBI:58521"/>
        <dbReference type="ChEBI" id="CHEBI:137480"/>
        <dbReference type="EC" id="4.2.1.17"/>
    </reaction>
</comment>
<comment type="similarity">
    <text evidence="2 10">Belongs to the enoyl-CoA hydratase/isomerase family.</text>
</comment>
<keyword evidence="5" id="KW-0456">Lyase</keyword>
<evidence type="ECO:0000256" key="8">
    <source>
        <dbReference type="ARBA" id="ARBA00039456"/>
    </source>
</evidence>
<name>A0A1H4VM10_9NOCA</name>
<reference evidence="12" key="1">
    <citation type="submission" date="2016-10" db="EMBL/GenBank/DDBJ databases">
        <authorList>
            <person name="Varghese N."/>
            <person name="Submissions S."/>
        </authorList>
    </citation>
    <scope>NUCLEOTIDE SEQUENCE [LARGE SCALE GENOMIC DNA]</scope>
    <source>
        <strain evidence="12">DSM 44498</strain>
    </source>
</reference>
<keyword evidence="12" id="KW-1185">Reference proteome</keyword>
<dbReference type="PROSITE" id="PS00166">
    <property type="entry name" value="ENOYL_COA_HYDRATASE"/>
    <property type="match status" value="1"/>
</dbReference>
<accession>A0A1H4VM10</accession>
<keyword evidence="4" id="KW-0443">Lipid metabolism</keyword>
<evidence type="ECO:0000313" key="12">
    <source>
        <dbReference type="Proteomes" id="UP000183561"/>
    </source>
</evidence>
<dbReference type="PANTHER" id="PTHR11941">
    <property type="entry name" value="ENOYL-COA HYDRATASE-RELATED"/>
    <property type="match status" value="1"/>
</dbReference>
<comment type="catalytic activity">
    <reaction evidence="6">
        <text>a (3S)-3-hydroxyacyl-CoA = a (2E)-enoyl-CoA + H2O</text>
        <dbReference type="Rhea" id="RHEA:16105"/>
        <dbReference type="ChEBI" id="CHEBI:15377"/>
        <dbReference type="ChEBI" id="CHEBI:57318"/>
        <dbReference type="ChEBI" id="CHEBI:58856"/>
        <dbReference type="EC" id="4.2.1.17"/>
    </reaction>
</comment>
<dbReference type="EC" id="4.2.1.17" evidence="3"/>
<evidence type="ECO:0000256" key="3">
    <source>
        <dbReference type="ARBA" id="ARBA00012076"/>
    </source>
</evidence>